<organism evidence="1 2">
    <name type="scientific">Colletotrichum asianum</name>
    <dbReference type="NCBI Taxonomy" id="702518"/>
    <lineage>
        <taxon>Eukaryota</taxon>
        <taxon>Fungi</taxon>
        <taxon>Dikarya</taxon>
        <taxon>Ascomycota</taxon>
        <taxon>Pezizomycotina</taxon>
        <taxon>Sordariomycetes</taxon>
        <taxon>Hypocreomycetidae</taxon>
        <taxon>Glomerellales</taxon>
        <taxon>Glomerellaceae</taxon>
        <taxon>Colletotrichum</taxon>
        <taxon>Colletotrichum gloeosporioides species complex</taxon>
    </lineage>
</organism>
<dbReference type="EMBL" id="WOWK01000108">
    <property type="protein sequence ID" value="KAF0318528.1"/>
    <property type="molecule type" value="Genomic_DNA"/>
</dbReference>
<dbReference type="AlphaFoldDB" id="A0A8H3W5D4"/>
<dbReference type="Proteomes" id="UP000434172">
    <property type="component" value="Unassembled WGS sequence"/>
</dbReference>
<protein>
    <submittedName>
        <fullName evidence="1">Uncharacterized protein</fullName>
    </submittedName>
</protein>
<comment type="caution">
    <text evidence="1">The sequence shown here is derived from an EMBL/GenBank/DDBJ whole genome shotgun (WGS) entry which is preliminary data.</text>
</comment>
<evidence type="ECO:0000313" key="2">
    <source>
        <dbReference type="Proteomes" id="UP000434172"/>
    </source>
</evidence>
<name>A0A8H3W5D4_9PEZI</name>
<sequence length="93" mass="10513">MMCLLQKSSTMRAVDDSLGRSAAWAAFIQRAGAIRVHSVALTASAPLFSPLIQKHKKRLILYYNMYFSILYVKRAKSITSTLITINYYSYSSI</sequence>
<gene>
    <name evidence="1" type="ORF">GQ607_014205</name>
</gene>
<proteinExistence type="predicted"/>
<keyword evidence="2" id="KW-1185">Reference proteome</keyword>
<reference evidence="1 2" key="1">
    <citation type="submission" date="2019-12" db="EMBL/GenBank/DDBJ databases">
        <title>A genome sequence resource for the geographically widespread anthracnose pathogen Colletotrichum asianum.</title>
        <authorList>
            <person name="Meng Y."/>
        </authorList>
    </citation>
    <scope>NUCLEOTIDE SEQUENCE [LARGE SCALE GENOMIC DNA]</scope>
    <source>
        <strain evidence="1 2">ICMP 18580</strain>
    </source>
</reference>
<evidence type="ECO:0000313" key="1">
    <source>
        <dbReference type="EMBL" id="KAF0318528.1"/>
    </source>
</evidence>
<accession>A0A8H3W5D4</accession>